<dbReference type="Gene3D" id="6.10.250.1050">
    <property type="match status" value="2"/>
</dbReference>
<dbReference type="GO" id="GO:0004864">
    <property type="term" value="F:protein phosphatase inhibitor activity"/>
    <property type="evidence" value="ECO:0007669"/>
    <property type="project" value="InterPro"/>
</dbReference>
<keyword evidence="6" id="KW-0378">Hydrolase</keyword>
<dbReference type="GO" id="GO:0009966">
    <property type="term" value="P:regulation of signal transduction"/>
    <property type="evidence" value="ECO:0007669"/>
    <property type="project" value="InterPro"/>
</dbReference>
<dbReference type="GO" id="GO:0004519">
    <property type="term" value="F:endonuclease activity"/>
    <property type="evidence" value="ECO:0007669"/>
    <property type="project" value="UniProtKB-KW"/>
</dbReference>
<keyword evidence="2" id="KW-0808">Transferase</keyword>
<feature type="region of interest" description="Disordered" evidence="8">
    <location>
        <begin position="315"/>
        <end position="348"/>
    </location>
</feature>
<evidence type="ECO:0000256" key="8">
    <source>
        <dbReference type="SAM" id="MobiDB-lite"/>
    </source>
</evidence>
<comment type="similarity">
    <text evidence="1">Belongs to the protein phosphatase inhibitor 2 family.</text>
</comment>
<dbReference type="Proteomes" id="UP001187531">
    <property type="component" value="Unassembled WGS sequence"/>
</dbReference>
<keyword evidence="5" id="KW-0255">Endonuclease</keyword>
<dbReference type="PANTHER" id="PTHR37984:SF9">
    <property type="entry name" value="INTEGRASE CATALYTIC DOMAIN-CONTAINING PROTEIN"/>
    <property type="match status" value="1"/>
</dbReference>
<name>A0AA88KUM9_ARTSF</name>
<dbReference type="GO" id="GO:0016787">
    <property type="term" value="F:hydrolase activity"/>
    <property type="evidence" value="ECO:0007669"/>
    <property type="project" value="UniProtKB-KW"/>
</dbReference>
<evidence type="ECO:0000313" key="11">
    <source>
        <dbReference type="Proteomes" id="UP001187531"/>
    </source>
</evidence>
<feature type="compositionally biased region" description="Basic and acidic residues" evidence="8">
    <location>
        <begin position="324"/>
        <end position="342"/>
    </location>
</feature>
<evidence type="ECO:0000256" key="1">
    <source>
        <dbReference type="ARBA" id="ARBA00005472"/>
    </source>
</evidence>
<evidence type="ECO:0000256" key="6">
    <source>
        <dbReference type="ARBA" id="ARBA00022801"/>
    </source>
</evidence>
<dbReference type="Pfam" id="PF17917">
    <property type="entry name" value="RT_RNaseH"/>
    <property type="match status" value="1"/>
</dbReference>
<comment type="caution">
    <text evidence="10">The sequence shown here is derived from an EMBL/GenBank/DDBJ whole genome shotgun (WGS) entry which is preliminary data.</text>
</comment>
<dbReference type="InterPro" id="IPR007062">
    <property type="entry name" value="PPI-2"/>
</dbReference>
<evidence type="ECO:0000256" key="5">
    <source>
        <dbReference type="ARBA" id="ARBA00022759"/>
    </source>
</evidence>
<keyword evidence="7" id="KW-0695">RNA-directed DNA polymerase</keyword>
<gene>
    <name evidence="10" type="ORF">QYM36_018365</name>
</gene>
<reference evidence="10" key="1">
    <citation type="submission" date="2023-07" db="EMBL/GenBank/DDBJ databases">
        <title>Chromosome-level genome assembly of Artemia franciscana.</title>
        <authorList>
            <person name="Jo E."/>
        </authorList>
    </citation>
    <scope>NUCLEOTIDE SEQUENCE</scope>
    <source>
        <tissue evidence="10">Whole body</tissue>
    </source>
</reference>
<evidence type="ECO:0000259" key="9">
    <source>
        <dbReference type="Pfam" id="PF17917"/>
    </source>
</evidence>
<dbReference type="GO" id="GO:0003964">
    <property type="term" value="F:RNA-directed DNA polymerase activity"/>
    <property type="evidence" value="ECO:0007669"/>
    <property type="project" value="UniProtKB-KW"/>
</dbReference>
<evidence type="ECO:0000256" key="4">
    <source>
        <dbReference type="ARBA" id="ARBA00022722"/>
    </source>
</evidence>
<protein>
    <recommendedName>
        <fullName evidence="9">Reverse transcriptase RNase H-like domain-containing protein</fullName>
    </recommendedName>
</protein>
<dbReference type="SUPFAM" id="SSF56672">
    <property type="entry name" value="DNA/RNA polymerases"/>
    <property type="match status" value="1"/>
</dbReference>
<dbReference type="InterPro" id="IPR041373">
    <property type="entry name" value="RT_RNaseH"/>
</dbReference>
<keyword evidence="11" id="KW-1185">Reference proteome</keyword>
<dbReference type="EMBL" id="JAVRJZ010000119">
    <property type="protein sequence ID" value="KAK2703079.1"/>
    <property type="molecule type" value="Genomic_DNA"/>
</dbReference>
<dbReference type="InterPro" id="IPR043128">
    <property type="entry name" value="Rev_trsase/Diguanyl_cyclase"/>
</dbReference>
<dbReference type="AlphaFoldDB" id="A0AA88KUM9"/>
<dbReference type="PANTHER" id="PTHR37984">
    <property type="entry name" value="PROTEIN CBG26694"/>
    <property type="match status" value="1"/>
</dbReference>
<evidence type="ECO:0000313" key="10">
    <source>
        <dbReference type="EMBL" id="KAK2703079.1"/>
    </source>
</evidence>
<keyword evidence="4" id="KW-0540">Nuclease</keyword>
<organism evidence="10 11">
    <name type="scientific">Artemia franciscana</name>
    <name type="common">Brine shrimp</name>
    <name type="synonym">Artemia sanfranciscana</name>
    <dbReference type="NCBI Taxonomy" id="6661"/>
    <lineage>
        <taxon>Eukaryota</taxon>
        <taxon>Metazoa</taxon>
        <taxon>Ecdysozoa</taxon>
        <taxon>Arthropoda</taxon>
        <taxon>Crustacea</taxon>
        <taxon>Branchiopoda</taxon>
        <taxon>Anostraca</taxon>
        <taxon>Artemiidae</taxon>
        <taxon>Artemia</taxon>
    </lineage>
</organism>
<proteinExistence type="inferred from homology"/>
<sequence>MEEALEGLDRFSVIIDGLPVFGSSLEEHNKRLKAVLQRAREKGIGLNKRKYHFCVPSVTYFGHVIREQGLQPDPEKIKAINKIPTPSNPGELATLFGMLNYLTKYIPNLSTKHRVFHDFSKSINFKWAKDHDKAARSNKNSTVINLAYFDHSSKSMDLTVDASSHGLGAFISSNGKVITYASRSLGQAEPKYLQLENPKGAPHFDEMNIIATHHPLDKDYGHMKIEEPKTPYNYSNAESGDEAEGVDPEDLAERIKAEATQLPAVLVSTDEDSPDEEEIEETPEERVKRLEFEKKRKAHYNEYTAVKLAKQLLMDEEDEDDGAENGKMDANKMETEGDDTRMEVNTVD</sequence>
<keyword evidence="3" id="KW-0548">Nucleotidyltransferase</keyword>
<accession>A0AA88KUM9</accession>
<feature type="domain" description="Reverse transcriptase RNase H-like" evidence="9">
    <location>
        <begin position="153"/>
        <end position="196"/>
    </location>
</feature>
<evidence type="ECO:0000256" key="3">
    <source>
        <dbReference type="ARBA" id="ARBA00022695"/>
    </source>
</evidence>
<evidence type="ECO:0000256" key="7">
    <source>
        <dbReference type="ARBA" id="ARBA00022918"/>
    </source>
</evidence>
<dbReference type="InterPro" id="IPR043502">
    <property type="entry name" value="DNA/RNA_pol_sf"/>
</dbReference>
<evidence type="ECO:0000256" key="2">
    <source>
        <dbReference type="ARBA" id="ARBA00022679"/>
    </source>
</evidence>
<dbReference type="Gene3D" id="3.30.70.270">
    <property type="match status" value="1"/>
</dbReference>
<dbReference type="Pfam" id="PF04979">
    <property type="entry name" value="IPP-2"/>
    <property type="match status" value="1"/>
</dbReference>
<dbReference type="InterPro" id="IPR050951">
    <property type="entry name" value="Retrovirus_Pol_polyprotein"/>
</dbReference>